<keyword evidence="3" id="KW-1185">Reference proteome</keyword>
<dbReference type="EMBL" id="JAHUZE010000004">
    <property type="protein sequence ID" value="MBV7380420.1"/>
    <property type="molecule type" value="Genomic_DNA"/>
</dbReference>
<dbReference type="RefSeq" id="WP_218393628.1">
    <property type="nucleotide sequence ID" value="NZ_JAHUZE010000004.1"/>
</dbReference>
<dbReference type="Proteomes" id="UP000756530">
    <property type="component" value="Unassembled WGS sequence"/>
</dbReference>
<evidence type="ECO:0000259" key="1">
    <source>
        <dbReference type="Pfam" id="PF10135"/>
    </source>
</evidence>
<gene>
    <name evidence="2" type="ORF">KJP28_15950</name>
</gene>
<protein>
    <submittedName>
        <fullName evidence="2">Rod-binding protein</fullName>
    </submittedName>
</protein>
<evidence type="ECO:0000313" key="3">
    <source>
        <dbReference type="Proteomes" id="UP000756530"/>
    </source>
</evidence>
<reference evidence="2 3" key="1">
    <citation type="submission" date="2021-05" db="EMBL/GenBank/DDBJ databases">
        <title>Culturable bacteria isolated from Daya Bay.</title>
        <authorList>
            <person name="Zheng W."/>
            <person name="Yu S."/>
            <person name="Huang Y."/>
        </authorList>
    </citation>
    <scope>NUCLEOTIDE SEQUENCE [LARGE SCALE GENOMIC DNA]</scope>
    <source>
        <strain evidence="2 3">DP4N28-5</strain>
    </source>
</reference>
<dbReference type="Pfam" id="PF10135">
    <property type="entry name" value="Rod-binding"/>
    <property type="match status" value="1"/>
</dbReference>
<comment type="caution">
    <text evidence="2">The sequence shown here is derived from an EMBL/GenBank/DDBJ whole genome shotgun (WGS) entry which is preliminary data.</text>
</comment>
<proteinExistence type="predicted"/>
<sequence length="98" mass="10346">MDPIFPTVPLLAPTGSETADVDARLRATAKELEASFLAEMLKSAGLGEMPSAFGGGPGEEQFTSFLRLEQARQMTESGGIGLAETIFEALKERNDGAV</sequence>
<dbReference type="InterPro" id="IPR019301">
    <property type="entry name" value="Flagellar_prot_FlgJ_N"/>
</dbReference>
<name>A0ABS6T5F4_9RHOB</name>
<accession>A0ABS6T5F4</accession>
<evidence type="ECO:0000313" key="2">
    <source>
        <dbReference type="EMBL" id="MBV7380420.1"/>
    </source>
</evidence>
<organism evidence="2 3">
    <name type="scientific">Maritimibacter dapengensis</name>
    <dbReference type="NCBI Taxonomy" id="2836868"/>
    <lineage>
        <taxon>Bacteria</taxon>
        <taxon>Pseudomonadati</taxon>
        <taxon>Pseudomonadota</taxon>
        <taxon>Alphaproteobacteria</taxon>
        <taxon>Rhodobacterales</taxon>
        <taxon>Roseobacteraceae</taxon>
        <taxon>Maritimibacter</taxon>
    </lineage>
</organism>
<feature type="domain" description="Flagellar protein FlgJ N-terminal" evidence="1">
    <location>
        <begin position="40"/>
        <end position="88"/>
    </location>
</feature>